<gene>
    <name evidence="1" type="ORF">ACFFGX_14565</name>
</gene>
<proteinExistence type="predicted"/>
<comment type="caution">
    <text evidence="1">The sequence shown here is derived from an EMBL/GenBank/DDBJ whole genome shotgun (WGS) entry which is preliminary data.</text>
</comment>
<name>A0ABV6SMG5_AZOPA</name>
<dbReference type="Proteomes" id="UP001589891">
    <property type="component" value="Unassembled WGS sequence"/>
</dbReference>
<dbReference type="EMBL" id="JBHLSS010000094">
    <property type="protein sequence ID" value="MFC0710717.1"/>
    <property type="molecule type" value="Genomic_DNA"/>
</dbReference>
<dbReference type="RefSeq" id="WP_376947082.1">
    <property type="nucleotide sequence ID" value="NZ_CP171449.1"/>
</dbReference>
<accession>A0ABV6SMG5</accession>
<dbReference type="Pfam" id="PF11367">
    <property type="entry name" value="Tail_completion_gp17"/>
    <property type="match status" value="1"/>
</dbReference>
<evidence type="ECO:0000313" key="1">
    <source>
        <dbReference type="EMBL" id="MFC0710717.1"/>
    </source>
</evidence>
<organism evidence="1 2">
    <name type="scientific">Azorhizophilus paspali</name>
    <name type="common">Azotobacter paspali</name>
    <dbReference type="NCBI Taxonomy" id="69963"/>
    <lineage>
        <taxon>Bacteria</taxon>
        <taxon>Pseudomonadati</taxon>
        <taxon>Pseudomonadota</taxon>
        <taxon>Gammaproteobacteria</taxon>
        <taxon>Pseudomonadales</taxon>
        <taxon>Pseudomonadaceae</taxon>
        <taxon>Azorhizophilus</taxon>
    </lineage>
</organism>
<protein>
    <submittedName>
        <fullName evidence="1">DUF3168 domain-containing protein</fullName>
    </submittedName>
</protein>
<evidence type="ECO:0000313" key="2">
    <source>
        <dbReference type="Proteomes" id="UP001589891"/>
    </source>
</evidence>
<dbReference type="InterPro" id="IPR021508">
    <property type="entry name" value="Gp17-like"/>
</dbReference>
<keyword evidence="2" id="KW-1185">Reference proteome</keyword>
<reference evidence="1 2" key="1">
    <citation type="submission" date="2024-09" db="EMBL/GenBank/DDBJ databases">
        <authorList>
            <person name="Sun Q."/>
            <person name="Mori K."/>
        </authorList>
    </citation>
    <scope>NUCLEOTIDE SEQUENCE [LARGE SCALE GENOMIC DNA]</scope>
    <source>
        <strain evidence="1 2">NCAIM B.01794</strain>
    </source>
</reference>
<sequence length="124" mass="13745">MYPPIFARISADAGVTALLGAPPAVRFFLFGQAPQNVQKPYAVWRLAGGGAPYNNLNCRPGGARYRIQIDVYADSESSARAVADAIEYAIELDCHVASYNGEYRDPHTMNYRSSFDVTWIEQRP</sequence>